<evidence type="ECO:0000256" key="4">
    <source>
        <dbReference type="ARBA" id="ARBA00023163"/>
    </source>
</evidence>
<dbReference type="SMART" id="SM00354">
    <property type="entry name" value="HTH_LACI"/>
    <property type="match status" value="1"/>
</dbReference>
<keyword evidence="3" id="KW-0238">DNA-binding</keyword>
<dbReference type="Pfam" id="PF00356">
    <property type="entry name" value="LacI"/>
    <property type="match status" value="1"/>
</dbReference>
<dbReference type="InterPro" id="IPR000843">
    <property type="entry name" value="HTH_LacI"/>
</dbReference>
<name>A0A251X068_9RHOB</name>
<evidence type="ECO:0000259" key="6">
    <source>
        <dbReference type="PROSITE" id="PS50932"/>
    </source>
</evidence>
<evidence type="ECO:0000256" key="1">
    <source>
        <dbReference type="ARBA" id="ARBA00022491"/>
    </source>
</evidence>
<dbReference type="CDD" id="cd01392">
    <property type="entry name" value="HTH_LacI"/>
    <property type="match status" value="1"/>
</dbReference>
<dbReference type="GO" id="GO:0003700">
    <property type="term" value="F:DNA-binding transcription factor activity"/>
    <property type="evidence" value="ECO:0007669"/>
    <property type="project" value="TreeGrafter"/>
</dbReference>
<dbReference type="PROSITE" id="PS50932">
    <property type="entry name" value="HTH_LACI_2"/>
    <property type="match status" value="1"/>
</dbReference>
<dbReference type="PANTHER" id="PTHR30146">
    <property type="entry name" value="LACI-RELATED TRANSCRIPTIONAL REPRESSOR"/>
    <property type="match status" value="1"/>
</dbReference>
<keyword evidence="4" id="KW-0804">Transcription</keyword>
<dbReference type="AlphaFoldDB" id="A0A251X068"/>
<reference evidence="7 8" key="1">
    <citation type="submission" date="2016-12" db="EMBL/GenBank/DDBJ databases">
        <title>The draft genome sequence of HSLHS2.</title>
        <authorList>
            <person name="Hu D."/>
            <person name="Wang L."/>
            <person name="Shao Z."/>
        </authorList>
    </citation>
    <scope>NUCLEOTIDE SEQUENCE [LARGE SCALE GENOMIC DNA]</scope>
    <source>
        <strain evidence="7">MCCC 1A06712</strain>
    </source>
</reference>
<dbReference type="SUPFAM" id="SSF53822">
    <property type="entry name" value="Periplasmic binding protein-like I"/>
    <property type="match status" value="1"/>
</dbReference>
<dbReference type="Gene3D" id="3.40.50.2300">
    <property type="match status" value="2"/>
</dbReference>
<dbReference type="InterPro" id="IPR010982">
    <property type="entry name" value="Lambda_DNA-bd_dom_sf"/>
</dbReference>
<gene>
    <name evidence="7" type="ORF">BVC71_00440</name>
</gene>
<dbReference type="CDD" id="cd06278">
    <property type="entry name" value="PBP1_LacI-like"/>
    <property type="match status" value="1"/>
</dbReference>
<dbReference type="PANTHER" id="PTHR30146:SF95">
    <property type="entry name" value="RIBOSE OPERON REPRESSOR"/>
    <property type="match status" value="1"/>
</dbReference>
<evidence type="ECO:0000256" key="2">
    <source>
        <dbReference type="ARBA" id="ARBA00023015"/>
    </source>
</evidence>
<accession>A0A251X068</accession>
<dbReference type="Gene3D" id="1.10.260.40">
    <property type="entry name" value="lambda repressor-like DNA-binding domains"/>
    <property type="match status" value="1"/>
</dbReference>
<dbReference type="InterPro" id="IPR028082">
    <property type="entry name" value="Peripla_BP_I"/>
</dbReference>
<evidence type="ECO:0000313" key="8">
    <source>
        <dbReference type="Proteomes" id="UP000194664"/>
    </source>
</evidence>
<comment type="caution">
    <text evidence="7">The sequence shown here is derived from an EMBL/GenBank/DDBJ whole genome shotgun (WGS) entry which is preliminary data.</text>
</comment>
<dbReference type="InterPro" id="IPR046335">
    <property type="entry name" value="LacI/GalR-like_sensor"/>
</dbReference>
<evidence type="ECO:0000256" key="3">
    <source>
        <dbReference type="ARBA" id="ARBA00023125"/>
    </source>
</evidence>
<dbReference type="EMBL" id="MSPP01000001">
    <property type="protein sequence ID" value="OUD10022.1"/>
    <property type="molecule type" value="Genomic_DNA"/>
</dbReference>
<dbReference type="RefSeq" id="WP_165767692.1">
    <property type="nucleotide sequence ID" value="NZ_MSPP01000001.1"/>
</dbReference>
<keyword evidence="8" id="KW-1185">Reference proteome</keyword>
<keyword evidence="2" id="KW-0805">Transcription regulation</keyword>
<evidence type="ECO:0000256" key="5">
    <source>
        <dbReference type="SAM" id="MobiDB-lite"/>
    </source>
</evidence>
<proteinExistence type="predicted"/>
<feature type="domain" description="HTH lacI-type" evidence="6">
    <location>
        <begin position="13"/>
        <end position="67"/>
    </location>
</feature>
<sequence length="340" mass="36571">MSESKGGPLHKRATATDVAEKAGVSQSTVSRCFSPDSKISKKTRDHVLKVAAEIGYTPNAIARSLITRRSGMVGVILTQQSISSLPEMINALSQALEGERQRMLLISPKDETHVGDVIEGAYGYPLDGVISCVTLTQTQLDGFRTRGIPVAFYNRHPAGAAFDSVATDHYEAAQQVADRLHAAGHRRFLSIAGPLDAPVSKQRTRGFSERIEELGSGSIELVSADYSYDGGKAAFLAAIKEKGPFDAVFCANDRIAMAVVDASRGELGLKVPNDLSVVGFDDVSEARQPAYDLTTVRQHLPDMAQAVVELLRKRMAAPDNPPQRILIPGSFVKRGTARLG</sequence>
<feature type="region of interest" description="Disordered" evidence="5">
    <location>
        <begin position="1"/>
        <end position="22"/>
    </location>
</feature>
<keyword evidence="1" id="KW-0678">Repressor</keyword>
<evidence type="ECO:0000313" key="7">
    <source>
        <dbReference type="EMBL" id="OUD10022.1"/>
    </source>
</evidence>
<protein>
    <recommendedName>
        <fullName evidence="6">HTH lacI-type domain-containing protein</fullName>
    </recommendedName>
</protein>
<dbReference type="GO" id="GO:0000976">
    <property type="term" value="F:transcription cis-regulatory region binding"/>
    <property type="evidence" value="ECO:0007669"/>
    <property type="project" value="TreeGrafter"/>
</dbReference>
<organism evidence="7 8">
    <name type="scientific">Marivivens niveibacter</name>
    <dbReference type="NCBI Taxonomy" id="1930667"/>
    <lineage>
        <taxon>Bacteria</taxon>
        <taxon>Pseudomonadati</taxon>
        <taxon>Pseudomonadota</taxon>
        <taxon>Alphaproteobacteria</taxon>
        <taxon>Rhodobacterales</taxon>
        <taxon>Paracoccaceae</taxon>
        <taxon>Marivivens group</taxon>
        <taxon>Marivivens</taxon>
    </lineage>
</organism>
<dbReference type="SUPFAM" id="SSF47413">
    <property type="entry name" value="lambda repressor-like DNA-binding domains"/>
    <property type="match status" value="1"/>
</dbReference>
<dbReference type="Pfam" id="PF13377">
    <property type="entry name" value="Peripla_BP_3"/>
    <property type="match status" value="1"/>
</dbReference>
<dbReference type="Proteomes" id="UP000194664">
    <property type="component" value="Unassembled WGS sequence"/>
</dbReference>